<dbReference type="eggNOG" id="COG5555">
    <property type="taxonomic scope" value="Bacteria"/>
</dbReference>
<evidence type="ECO:0000256" key="1">
    <source>
        <dbReference type="ARBA" id="ARBA00022729"/>
    </source>
</evidence>
<dbReference type="InterPro" id="IPR013519">
    <property type="entry name" value="Int_alpha_beta-p"/>
</dbReference>
<keyword evidence="1" id="KW-0732">Signal</keyword>
<dbReference type="AlphaFoldDB" id="A0A0T6LL20"/>
<comment type="caution">
    <text evidence="5">The sequence shown here is derived from an EMBL/GenBank/DDBJ whole genome shotgun (WGS) entry which is preliminary data.</text>
</comment>
<evidence type="ECO:0000313" key="5">
    <source>
        <dbReference type="EMBL" id="KRV46712.1"/>
    </source>
</evidence>
<evidence type="ECO:0000256" key="4">
    <source>
        <dbReference type="ARBA" id="ARBA00023180"/>
    </source>
</evidence>
<protein>
    <recommendedName>
        <fullName evidence="7">Integrin-like protein</fullName>
    </recommendedName>
</protein>
<dbReference type="GO" id="GO:0016787">
    <property type="term" value="F:hydrolase activity"/>
    <property type="evidence" value="ECO:0007669"/>
    <property type="project" value="UniProtKB-KW"/>
</dbReference>
<dbReference type="InterPro" id="IPR028994">
    <property type="entry name" value="Integrin_alpha_N"/>
</dbReference>
<dbReference type="PANTHER" id="PTHR23221:SF7">
    <property type="entry name" value="PHOSPHATIDYLINOSITOL-GLYCAN-SPECIFIC PHOSPHOLIPASE D"/>
    <property type="match status" value="1"/>
</dbReference>
<organism evidence="5 6">
    <name type="scientific">Wenjunlia vitaminophila</name>
    <name type="common">Streptomyces vitaminophilus</name>
    <dbReference type="NCBI Taxonomy" id="76728"/>
    <lineage>
        <taxon>Bacteria</taxon>
        <taxon>Bacillati</taxon>
        <taxon>Actinomycetota</taxon>
        <taxon>Actinomycetes</taxon>
        <taxon>Kitasatosporales</taxon>
        <taxon>Streptomycetaceae</taxon>
        <taxon>Wenjunlia</taxon>
    </lineage>
</organism>
<name>A0A0T6LL20_WENVI</name>
<keyword evidence="6" id="KW-1185">Reference proteome</keyword>
<dbReference type="Proteomes" id="UP000050867">
    <property type="component" value="Unassembled WGS sequence"/>
</dbReference>
<dbReference type="PROSITE" id="PS51470">
    <property type="entry name" value="FG_GAP"/>
    <property type="match status" value="3"/>
</dbReference>
<keyword evidence="3" id="KW-0378">Hydrolase</keyword>
<dbReference type="SUPFAM" id="SSF69318">
    <property type="entry name" value="Integrin alpha N-terminal domain"/>
    <property type="match status" value="1"/>
</dbReference>
<dbReference type="InterPro" id="IPR013517">
    <property type="entry name" value="FG-GAP"/>
</dbReference>
<dbReference type="STRING" id="76728.AQ490_12675"/>
<dbReference type="EMBL" id="LLZU01000039">
    <property type="protein sequence ID" value="KRV46712.1"/>
    <property type="molecule type" value="Genomic_DNA"/>
</dbReference>
<keyword evidence="2" id="KW-0677">Repeat</keyword>
<evidence type="ECO:0008006" key="7">
    <source>
        <dbReference type="Google" id="ProtNLM"/>
    </source>
</evidence>
<gene>
    <name evidence="5" type="ORF">AQ490_12675</name>
</gene>
<dbReference type="Gene3D" id="2.130.10.130">
    <property type="entry name" value="Integrin alpha, N-terminal"/>
    <property type="match status" value="3"/>
</dbReference>
<proteinExistence type="predicted"/>
<accession>A0A0T6LL20</accession>
<evidence type="ECO:0000256" key="2">
    <source>
        <dbReference type="ARBA" id="ARBA00022737"/>
    </source>
</evidence>
<evidence type="ECO:0000256" key="3">
    <source>
        <dbReference type="ARBA" id="ARBA00022801"/>
    </source>
</evidence>
<evidence type="ECO:0000313" key="6">
    <source>
        <dbReference type="Proteomes" id="UP000050867"/>
    </source>
</evidence>
<dbReference type="SMART" id="SM00191">
    <property type="entry name" value="Int_alpha"/>
    <property type="match status" value="6"/>
</dbReference>
<reference evidence="5 6" key="1">
    <citation type="submission" date="2015-10" db="EMBL/GenBank/DDBJ databases">
        <title>Draft genome sequence of pyrrolomycin-producing Streptomyces vitaminophilus.</title>
        <authorList>
            <person name="Graham D.E."/>
            <person name="Mahan K.M."/>
            <person name="Klingeman D.M."/>
            <person name="Hettich R.L."/>
            <person name="Parry R.J."/>
        </authorList>
    </citation>
    <scope>NUCLEOTIDE SEQUENCE [LARGE SCALE GENOMIC DNA]</scope>
    <source>
        <strain evidence="5 6">ATCC 31673</strain>
    </source>
</reference>
<sequence>MTAACLLSLVTAQNAAQADQAAPKNASLSDDFNGDGYVDLAVATPNATVAGHADAGSVVVTYGTAAGIDATKRTTLTQNTAGFPGAAEAGDRFGASVTSADLDGDGYADLIVGSPGEDLNVPSDQGSLGVVWGGPDGLTGGTAFLEPDRTVGAGFGRGLATGDFDGDGHQDMAVLTATQLFVFSGVTRQGATSLKEVPGPGGGPAFQGVTVNDAAAGEINGFPQEDLVVFGTSGATPYTGYFKGTSNGLVFQRDLAAGPVGDIGGDVNDDGFIDLVVGQPDANQGAGQVEVWLGDTNGPSNQGVGLVHTQASLGIGTNEPGDRFGASVSVGDVNQDGLPDIAVGAPGEDVGTTADAGSVVLIRSAGPNPPTAQSFHQGTTGVPGTVEAGDRFGQAVRLYDANGDGRRDLAVTAPYEDAGNGAVWVLPGTTTGVTATGSRSYDPVDFGLTFTGNRFGSVLNH</sequence>
<dbReference type="Pfam" id="PF01839">
    <property type="entry name" value="FG-GAP"/>
    <property type="match status" value="5"/>
</dbReference>
<dbReference type="PANTHER" id="PTHR23221">
    <property type="entry name" value="GLYCOSYLPHOSPHATIDYLINOSITOL PHOSPHOLIPASE D"/>
    <property type="match status" value="1"/>
</dbReference>
<keyword evidence="4" id="KW-0325">Glycoprotein</keyword>